<dbReference type="InterPro" id="IPR006652">
    <property type="entry name" value="Kelch_1"/>
</dbReference>
<protein>
    <recommendedName>
        <fullName evidence="1">F-box domain-containing protein</fullName>
    </recommendedName>
</protein>
<organism evidence="2 3">
    <name type="scientific">Saponaria officinalis</name>
    <name type="common">Common soapwort</name>
    <name type="synonym">Lychnis saponaria</name>
    <dbReference type="NCBI Taxonomy" id="3572"/>
    <lineage>
        <taxon>Eukaryota</taxon>
        <taxon>Viridiplantae</taxon>
        <taxon>Streptophyta</taxon>
        <taxon>Embryophyta</taxon>
        <taxon>Tracheophyta</taxon>
        <taxon>Spermatophyta</taxon>
        <taxon>Magnoliopsida</taxon>
        <taxon>eudicotyledons</taxon>
        <taxon>Gunneridae</taxon>
        <taxon>Pentapetalae</taxon>
        <taxon>Caryophyllales</taxon>
        <taxon>Caryophyllaceae</taxon>
        <taxon>Caryophylleae</taxon>
        <taxon>Saponaria</taxon>
    </lineage>
</organism>
<dbReference type="InterPro" id="IPR050354">
    <property type="entry name" value="F-box/kelch-repeat_ARATH"/>
</dbReference>
<dbReference type="InterPro" id="IPR036047">
    <property type="entry name" value="F-box-like_dom_sf"/>
</dbReference>
<dbReference type="Gene3D" id="2.120.10.80">
    <property type="entry name" value="Kelch-type beta propeller"/>
    <property type="match status" value="1"/>
</dbReference>
<dbReference type="CDD" id="cd09917">
    <property type="entry name" value="F-box_SF"/>
    <property type="match status" value="1"/>
</dbReference>
<dbReference type="GO" id="GO:0005634">
    <property type="term" value="C:nucleus"/>
    <property type="evidence" value="ECO:0007669"/>
    <property type="project" value="TreeGrafter"/>
</dbReference>
<dbReference type="Proteomes" id="UP001443914">
    <property type="component" value="Unassembled WGS sequence"/>
</dbReference>
<dbReference type="SUPFAM" id="SSF117281">
    <property type="entry name" value="Kelch motif"/>
    <property type="match status" value="1"/>
</dbReference>
<dbReference type="InterPro" id="IPR015915">
    <property type="entry name" value="Kelch-typ_b-propeller"/>
</dbReference>
<dbReference type="GO" id="GO:0043161">
    <property type="term" value="P:proteasome-mediated ubiquitin-dependent protein catabolic process"/>
    <property type="evidence" value="ECO:0007669"/>
    <property type="project" value="TreeGrafter"/>
</dbReference>
<dbReference type="Pfam" id="PF01344">
    <property type="entry name" value="Kelch_1"/>
    <property type="match status" value="1"/>
</dbReference>
<accession>A0AAW1MX25</accession>
<comment type="caution">
    <text evidence="2">The sequence shown here is derived from an EMBL/GenBank/DDBJ whole genome shotgun (WGS) entry which is preliminary data.</text>
</comment>
<reference evidence="2" key="1">
    <citation type="submission" date="2024-03" db="EMBL/GenBank/DDBJ databases">
        <title>WGS assembly of Saponaria officinalis var. Norfolk2.</title>
        <authorList>
            <person name="Jenkins J."/>
            <person name="Shu S."/>
            <person name="Grimwood J."/>
            <person name="Barry K."/>
            <person name="Goodstein D."/>
            <person name="Schmutz J."/>
            <person name="Leebens-Mack J."/>
            <person name="Osbourn A."/>
        </authorList>
    </citation>
    <scope>NUCLEOTIDE SEQUENCE [LARGE SCALE GENOMIC DNA]</scope>
    <source>
        <strain evidence="2">JIC</strain>
    </source>
</reference>
<sequence>MRNTNVDEGEEYPIYGDLLEVILSKVPLVDLVSASSVSKSWDYAVSSSLSHLKKLKPWVVIHTQSTISLAKRTTHAYDPRSNTWIEISRPLNPKETPTLLSSSSSNLVYELSDKGLAFSSDPLHQTWAHIPRPKVWRVDPLVTLVGRNVIVAGGAMYFENDLLSVEMYDMETSRWSTCQSMPRILKDSTTSTWISTTTNQHKLYITQKSSGITYTFDPKTKTWCGPYDLNPDPRVFFSAIDFAGDDLILVGLIGHAENVKTIKLWKIKPELNKFSEIAEIPNKLLEELKGENWNFSSIILLANNDFICMYKNSDPSIIIFCENIDGKWKWASVKNIVYDDIRIKDKIVISCTKVGILDLRLAMNSKNCKFIVKSPN</sequence>
<proteinExistence type="predicted"/>
<name>A0AAW1MX25_SAPOF</name>
<dbReference type="EMBL" id="JBDFQZ010000002">
    <property type="protein sequence ID" value="KAK9751064.1"/>
    <property type="molecule type" value="Genomic_DNA"/>
</dbReference>
<dbReference type="GO" id="GO:0005829">
    <property type="term" value="C:cytosol"/>
    <property type="evidence" value="ECO:0007669"/>
    <property type="project" value="TreeGrafter"/>
</dbReference>
<dbReference type="PANTHER" id="PTHR24414:SF44">
    <property type="entry name" value="F-BOX DOMAIN-CONTAINING PROTEIN"/>
    <property type="match status" value="1"/>
</dbReference>
<dbReference type="AlphaFoldDB" id="A0AAW1MX25"/>
<feature type="domain" description="F-box" evidence="1">
    <location>
        <begin position="17"/>
        <end position="48"/>
    </location>
</feature>
<dbReference type="SUPFAM" id="SSF81383">
    <property type="entry name" value="F-box domain"/>
    <property type="match status" value="1"/>
</dbReference>
<dbReference type="InterPro" id="IPR001810">
    <property type="entry name" value="F-box_dom"/>
</dbReference>
<keyword evidence="3" id="KW-1185">Reference proteome</keyword>
<evidence type="ECO:0000259" key="1">
    <source>
        <dbReference type="Pfam" id="PF00646"/>
    </source>
</evidence>
<gene>
    <name evidence="2" type="ORF">RND81_02G238800</name>
</gene>
<evidence type="ECO:0000313" key="3">
    <source>
        <dbReference type="Proteomes" id="UP001443914"/>
    </source>
</evidence>
<evidence type="ECO:0000313" key="2">
    <source>
        <dbReference type="EMBL" id="KAK9751064.1"/>
    </source>
</evidence>
<dbReference type="PANTHER" id="PTHR24414">
    <property type="entry name" value="F-BOX/KELCH-REPEAT PROTEIN SKIP4"/>
    <property type="match status" value="1"/>
</dbReference>
<dbReference type="Pfam" id="PF00646">
    <property type="entry name" value="F-box"/>
    <property type="match status" value="1"/>
</dbReference>